<protein>
    <submittedName>
        <fullName evidence="2">Unannotated protein</fullName>
    </submittedName>
</protein>
<organism evidence="2">
    <name type="scientific">freshwater metagenome</name>
    <dbReference type="NCBI Taxonomy" id="449393"/>
    <lineage>
        <taxon>unclassified sequences</taxon>
        <taxon>metagenomes</taxon>
        <taxon>ecological metagenomes</taxon>
    </lineage>
</organism>
<dbReference type="AlphaFoldDB" id="A0A6J6EAY6"/>
<dbReference type="InterPro" id="IPR015879">
    <property type="entry name" value="Ring_hydroxy_dOase_asu_C_dom"/>
</dbReference>
<reference evidence="2" key="1">
    <citation type="submission" date="2020-05" db="EMBL/GenBank/DDBJ databases">
        <authorList>
            <person name="Chiriac C."/>
            <person name="Salcher M."/>
            <person name="Ghai R."/>
            <person name="Kavagutti S V."/>
        </authorList>
    </citation>
    <scope>NUCLEOTIDE SEQUENCE</scope>
</reference>
<sequence length="124" mass="14101">MMMDQHNVFPNITVLLHPDLLSVLRTRPGDTTDECWLDIFNFDRVGASAPRNKPMKLEVPLDSMAFGTVFNQDFDMLRTAQRGLHQPGFSRITLSQEESRILNNQLALERYLGISPSEIEGDLP</sequence>
<dbReference type="SUPFAM" id="SSF55961">
    <property type="entry name" value="Bet v1-like"/>
    <property type="match status" value="1"/>
</dbReference>
<dbReference type="EMBL" id="CAEZTG010000122">
    <property type="protein sequence ID" value="CAB4572464.1"/>
    <property type="molecule type" value="Genomic_DNA"/>
</dbReference>
<evidence type="ECO:0000259" key="1">
    <source>
        <dbReference type="Pfam" id="PF00848"/>
    </source>
</evidence>
<dbReference type="GO" id="GO:0005506">
    <property type="term" value="F:iron ion binding"/>
    <property type="evidence" value="ECO:0007669"/>
    <property type="project" value="InterPro"/>
</dbReference>
<evidence type="ECO:0000313" key="2">
    <source>
        <dbReference type="EMBL" id="CAB4572464.1"/>
    </source>
</evidence>
<proteinExistence type="predicted"/>
<feature type="domain" description="Aromatic-ring-hydroxylating dioxygenase alpha subunit C-terminal" evidence="1">
    <location>
        <begin position="5"/>
        <end position="101"/>
    </location>
</feature>
<name>A0A6J6EAY6_9ZZZZ</name>
<accession>A0A6J6EAY6</accession>
<gene>
    <name evidence="2" type="ORF">UFOPK1603_01253</name>
</gene>
<dbReference type="GO" id="GO:0051537">
    <property type="term" value="F:2 iron, 2 sulfur cluster binding"/>
    <property type="evidence" value="ECO:0007669"/>
    <property type="project" value="InterPro"/>
</dbReference>
<dbReference type="Pfam" id="PF00848">
    <property type="entry name" value="Ring_hydroxyl_A"/>
    <property type="match status" value="1"/>
</dbReference>
<dbReference type="Gene3D" id="3.90.380.10">
    <property type="entry name" value="Naphthalene 1,2-dioxygenase Alpha Subunit, Chain A, domain 1"/>
    <property type="match status" value="1"/>
</dbReference>